<dbReference type="Pfam" id="PF05593">
    <property type="entry name" value="RHS_repeat"/>
    <property type="match status" value="2"/>
</dbReference>
<dbReference type="InterPro" id="IPR050708">
    <property type="entry name" value="T6SS_VgrG/RHS"/>
</dbReference>
<name>A0A537LIE1_9BACT</name>
<gene>
    <name evidence="1" type="ORF">E6G98_13225</name>
</gene>
<dbReference type="NCBIfam" id="TIGR01643">
    <property type="entry name" value="YD_repeat_2x"/>
    <property type="match status" value="3"/>
</dbReference>
<accession>A0A537LIE1</accession>
<dbReference type="Proteomes" id="UP000315217">
    <property type="component" value="Unassembled WGS sequence"/>
</dbReference>
<comment type="caution">
    <text evidence="1">The sequence shown here is derived from an EMBL/GenBank/DDBJ whole genome shotgun (WGS) entry which is preliminary data.</text>
</comment>
<dbReference type="PANTHER" id="PTHR32305">
    <property type="match status" value="1"/>
</dbReference>
<evidence type="ECO:0008006" key="3">
    <source>
        <dbReference type="Google" id="ProtNLM"/>
    </source>
</evidence>
<organism evidence="1 2">
    <name type="scientific">Candidatus Segetimicrobium genomatis</name>
    <dbReference type="NCBI Taxonomy" id="2569760"/>
    <lineage>
        <taxon>Bacteria</taxon>
        <taxon>Bacillati</taxon>
        <taxon>Candidatus Sysuimicrobiota</taxon>
        <taxon>Candidatus Sysuimicrobiia</taxon>
        <taxon>Candidatus Sysuimicrobiales</taxon>
        <taxon>Candidatus Segetimicrobiaceae</taxon>
        <taxon>Candidatus Segetimicrobium</taxon>
    </lineage>
</organism>
<evidence type="ECO:0000313" key="2">
    <source>
        <dbReference type="Proteomes" id="UP000315217"/>
    </source>
</evidence>
<feature type="non-terminal residue" evidence="1">
    <location>
        <position position="1"/>
    </location>
</feature>
<sequence length="151" mass="17266">NRLTEIDDPVYGATKPTRYEYDAVGNLIRITNARGYATQFSYDAANRLTQVTDALQKTTKYGYDPVGNRISMQDRNSMTTHLTHSYMYDAVNRLTQVSAGSITVSYTYDGNGNRSTMVDPATTTYFFLLLRFARPTDKYNVSRWEERAIRV</sequence>
<proteinExistence type="predicted"/>
<dbReference type="InterPro" id="IPR006530">
    <property type="entry name" value="YD"/>
</dbReference>
<dbReference type="Gene3D" id="2.180.10.10">
    <property type="entry name" value="RHS repeat-associated core"/>
    <property type="match status" value="1"/>
</dbReference>
<dbReference type="EMBL" id="VBAI01000241">
    <property type="protein sequence ID" value="TMJ07791.1"/>
    <property type="molecule type" value="Genomic_DNA"/>
</dbReference>
<protein>
    <recommendedName>
        <fullName evidence="3">RHS repeat protein</fullName>
    </recommendedName>
</protein>
<dbReference type="AlphaFoldDB" id="A0A537LIE1"/>
<dbReference type="PANTHER" id="PTHR32305:SF15">
    <property type="entry name" value="PROTEIN RHSA-RELATED"/>
    <property type="match status" value="1"/>
</dbReference>
<evidence type="ECO:0000313" key="1">
    <source>
        <dbReference type="EMBL" id="TMJ07791.1"/>
    </source>
</evidence>
<reference evidence="1 2" key="1">
    <citation type="journal article" date="2019" name="Nat. Microbiol.">
        <title>Mediterranean grassland soil C-N compound turnover is dependent on rainfall and depth, and is mediated by genomically divergent microorganisms.</title>
        <authorList>
            <person name="Diamond S."/>
            <person name="Andeer P.F."/>
            <person name="Li Z."/>
            <person name="Crits-Christoph A."/>
            <person name="Burstein D."/>
            <person name="Anantharaman K."/>
            <person name="Lane K.R."/>
            <person name="Thomas B.C."/>
            <person name="Pan C."/>
            <person name="Northen T.R."/>
            <person name="Banfield J.F."/>
        </authorList>
    </citation>
    <scope>NUCLEOTIDE SEQUENCE [LARGE SCALE GENOMIC DNA]</scope>
    <source>
        <strain evidence="1">NP_1</strain>
    </source>
</reference>
<dbReference type="InterPro" id="IPR031325">
    <property type="entry name" value="RHS_repeat"/>
</dbReference>